<dbReference type="InterPro" id="IPR036179">
    <property type="entry name" value="Ig-like_dom_sf"/>
</dbReference>
<dbReference type="InterPro" id="IPR013106">
    <property type="entry name" value="Ig_V-set"/>
</dbReference>
<accession>A0A8C3G3P3</accession>
<dbReference type="PROSITE" id="PS50835">
    <property type="entry name" value="IG_LIKE"/>
    <property type="match status" value="1"/>
</dbReference>
<dbReference type="Gene3D" id="2.60.40.10">
    <property type="entry name" value="Immunoglobulins"/>
    <property type="match status" value="1"/>
</dbReference>
<evidence type="ECO:0000259" key="7">
    <source>
        <dbReference type="PROSITE" id="PS50835"/>
    </source>
</evidence>
<protein>
    <recommendedName>
        <fullName evidence="7">Ig-like domain-containing protein</fullName>
    </recommendedName>
</protein>
<keyword evidence="9" id="KW-1185">Reference proteome</keyword>
<dbReference type="Proteomes" id="UP000694565">
    <property type="component" value="Unplaced"/>
</dbReference>
<proteinExistence type="predicted"/>
<dbReference type="PANTHER" id="PTHR19367:SF18">
    <property type="entry name" value="T CELL RECEPTOR ALPHA VARIABLE 16"/>
    <property type="match status" value="1"/>
</dbReference>
<dbReference type="InterPro" id="IPR013783">
    <property type="entry name" value="Ig-like_fold"/>
</dbReference>
<evidence type="ECO:0000313" key="8">
    <source>
        <dbReference type="Ensembl" id="ENSCLMP00005031978.1"/>
    </source>
</evidence>
<keyword evidence="3" id="KW-0675">Receptor</keyword>
<dbReference type="PANTHER" id="PTHR19367">
    <property type="entry name" value="T-CELL RECEPTOR ALPHA CHAIN V REGION"/>
    <property type="match status" value="1"/>
</dbReference>
<evidence type="ECO:0000313" key="9">
    <source>
        <dbReference type="Proteomes" id="UP000694565"/>
    </source>
</evidence>
<dbReference type="InterPro" id="IPR003599">
    <property type="entry name" value="Ig_sub"/>
</dbReference>
<feature type="signal peptide" evidence="6">
    <location>
        <begin position="1"/>
        <end position="22"/>
    </location>
</feature>
<keyword evidence="1 6" id="KW-0732">Signal</keyword>
<evidence type="ECO:0000256" key="2">
    <source>
        <dbReference type="ARBA" id="ARBA00023130"/>
    </source>
</evidence>
<sequence>MEHLLWIILAALFSGKMERTTCSSLNTFHQKLREDRVTQSTGDVIATEGQTVTLDCTFETTSNVPTLFWYKQQDNDFPKYMLKGFSKKVFKAPEFLKDRFDASINKTSVPLKIQKLHLSDSAVYYCALSTKCCIWGGAKKLLELVEHQLVETLLSRWNIGCGSFWLLCSLVRWKEQHVFMIL</sequence>
<reference evidence="8" key="1">
    <citation type="submission" date="2025-08" db="UniProtKB">
        <authorList>
            <consortium name="Ensembl"/>
        </authorList>
    </citation>
    <scope>IDENTIFICATION</scope>
</reference>
<dbReference type="GO" id="GO:0042101">
    <property type="term" value="C:T cell receptor complex"/>
    <property type="evidence" value="ECO:0007669"/>
    <property type="project" value="UniProtKB-KW"/>
</dbReference>
<dbReference type="GO" id="GO:0002250">
    <property type="term" value="P:adaptive immune response"/>
    <property type="evidence" value="ECO:0007669"/>
    <property type="project" value="UniProtKB-KW"/>
</dbReference>
<dbReference type="Pfam" id="PF07686">
    <property type="entry name" value="V-set"/>
    <property type="match status" value="1"/>
</dbReference>
<keyword evidence="4" id="KW-0393">Immunoglobulin domain</keyword>
<name>A0A8C3G3P3_CYCLU</name>
<dbReference type="Ensembl" id="ENSCLMT00005033345.1">
    <property type="protein sequence ID" value="ENSCLMP00005031978.1"/>
    <property type="gene ID" value="ENSCLMG00005015419.1"/>
</dbReference>
<evidence type="ECO:0000256" key="6">
    <source>
        <dbReference type="SAM" id="SignalP"/>
    </source>
</evidence>
<dbReference type="GeneTree" id="ENSGT01030000234557"/>
<evidence type="ECO:0000256" key="5">
    <source>
        <dbReference type="ARBA" id="ARBA00043266"/>
    </source>
</evidence>
<feature type="chain" id="PRO_5034397747" description="Ig-like domain-containing protein" evidence="6">
    <location>
        <begin position="23"/>
        <end position="182"/>
    </location>
</feature>
<keyword evidence="2" id="KW-1064">Adaptive immunity</keyword>
<dbReference type="AlphaFoldDB" id="A0A8C3G3P3"/>
<keyword evidence="5" id="KW-1279">T cell receptor</keyword>
<dbReference type="InterPro" id="IPR007110">
    <property type="entry name" value="Ig-like_dom"/>
</dbReference>
<evidence type="ECO:0000256" key="1">
    <source>
        <dbReference type="ARBA" id="ARBA00022729"/>
    </source>
</evidence>
<feature type="domain" description="Ig-like" evidence="7">
    <location>
        <begin position="35"/>
        <end position="129"/>
    </location>
</feature>
<reference evidence="8" key="2">
    <citation type="submission" date="2025-09" db="UniProtKB">
        <authorList>
            <consortium name="Ensembl"/>
        </authorList>
    </citation>
    <scope>IDENTIFICATION</scope>
</reference>
<evidence type="ECO:0000256" key="3">
    <source>
        <dbReference type="ARBA" id="ARBA00023170"/>
    </source>
</evidence>
<dbReference type="SMART" id="SM00406">
    <property type="entry name" value="IGv"/>
    <property type="match status" value="1"/>
</dbReference>
<dbReference type="InterPro" id="IPR051287">
    <property type="entry name" value="TCR_variable_region"/>
</dbReference>
<keyword evidence="5" id="KW-0391">Immunity</keyword>
<dbReference type="SUPFAM" id="SSF48726">
    <property type="entry name" value="Immunoglobulin"/>
    <property type="match status" value="1"/>
</dbReference>
<evidence type="ECO:0000256" key="4">
    <source>
        <dbReference type="ARBA" id="ARBA00023319"/>
    </source>
</evidence>
<dbReference type="SMART" id="SM00409">
    <property type="entry name" value="IG"/>
    <property type="match status" value="1"/>
</dbReference>
<organism evidence="8 9">
    <name type="scientific">Cyclopterus lumpus</name>
    <name type="common">Lumpsucker</name>
    <dbReference type="NCBI Taxonomy" id="8103"/>
    <lineage>
        <taxon>Eukaryota</taxon>
        <taxon>Metazoa</taxon>
        <taxon>Chordata</taxon>
        <taxon>Craniata</taxon>
        <taxon>Vertebrata</taxon>
        <taxon>Euteleostomi</taxon>
        <taxon>Actinopterygii</taxon>
        <taxon>Neopterygii</taxon>
        <taxon>Teleostei</taxon>
        <taxon>Neoteleostei</taxon>
        <taxon>Acanthomorphata</taxon>
        <taxon>Eupercaria</taxon>
        <taxon>Perciformes</taxon>
        <taxon>Cottioidei</taxon>
        <taxon>Cottales</taxon>
        <taxon>Cyclopteridae</taxon>
        <taxon>Cyclopterus</taxon>
    </lineage>
</organism>